<accession>A0A6A5ZZR8</accession>
<feature type="compositionally biased region" description="Acidic residues" evidence="1">
    <location>
        <begin position="504"/>
        <end position="516"/>
    </location>
</feature>
<feature type="compositionally biased region" description="Polar residues" evidence="1">
    <location>
        <begin position="517"/>
        <end position="526"/>
    </location>
</feature>
<dbReference type="GeneID" id="54412289"/>
<feature type="compositionally biased region" description="Basic and acidic residues" evidence="1">
    <location>
        <begin position="473"/>
        <end position="494"/>
    </location>
</feature>
<feature type="region of interest" description="Disordered" evidence="1">
    <location>
        <begin position="1"/>
        <end position="245"/>
    </location>
</feature>
<dbReference type="Proteomes" id="UP000799771">
    <property type="component" value="Unassembled WGS sequence"/>
</dbReference>
<dbReference type="OrthoDB" id="5339076at2759"/>
<feature type="compositionally biased region" description="Acidic residues" evidence="1">
    <location>
        <begin position="649"/>
        <end position="660"/>
    </location>
</feature>
<feature type="region of interest" description="Disordered" evidence="1">
    <location>
        <begin position="673"/>
        <end position="695"/>
    </location>
</feature>
<protein>
    <submittedName>
        <fullName evidence="2">Uncharacterized protein</fullName>
    </submittedName>
</protein>
<feature type="compositionally biased region" description="Acidic residues" evidence="1">
    <location>
        <begin position="113"/>
        <end position="129"/>
    </location>
</feature>
<feature type="compositionally biased region" description="Polar residues" evidence="1">
    <location>
        <begin position="785"/>
        <end position="807"/>
    </location>
</feature>
<organism evidence="2 3">
    <name type="scientific">Dothidotthia symphoricarpi CBS 119687</name>
    <dbReference type="NCBI Taxonomy" id="1392245"/>
    <lineage>
        <taxon>Eukaryota</taxon>
        <taxon>Fungi</taxon>
        <taxon>Dikarya</taxon>
        <taxon>Ascomycota</taxon>
        <taxon>Pezizomycotina</taxon>
        <taxon>Dothideomycetes</taxon>
        <taxon>Pleosporomycetidae</taxon>
        <taxon>Pleosporales</taxon>
        <taxon>Dothidotthiaceae</taxon>
        <taxon>Dothidotthia</taxon>
    </lineage>
</organism>
<gene>
    <name evidence="2" type="ORF">P153DRAFT_400859</name>
</gene>
<feature type="compositionally biased region" description="Acidic residues" evidence="1">
    <location>
        <begin position="566"/>
        <end position="584"/>
    </location>
</feature>
<sequence length="834" mass="91543">MTTATQAVPGIDISAADDDMDVHSDNGFDFGDGDIELDLEPAPSAYHNDDDDVSIQDAATDGGPELQTYPADQDDFMADNDDLIEPDDIEYGDDEVVAMSDPVTTQAQTPPPVDEDLIDYSDDDEEQPLQDDQGTEYHEGTDVQDETPAVLQDSLEEDLHVPTPADDVRDGESNEYGAHQDTTEQDAVAVKSDHHESPNSHHEPQSKADDEEFAHQDSDDGGILLQEPELPGDEAEDNHSDYPGVAQDDVDVVESTTTHVPEENGSSELRPVTVNYGGNDLWLFKQYDADNSGDWLLEDLALAGSRISDLFQACRSALGDDVSNETEIGFRFDHLHNMELYEDNTACVAVSLERLVDLYHTLHAQDDDSEPESFYVSLQFRPRFATLLADVAKYAEQGSGFSGLSTAIAAGETHFTKLSSGASTEREFADWESEEQEENDVSEEQPTVTQPADDVVHQEQIDGEPEDQASVEAHNDVEVEHPVDDEQHLDHDDSADAENNTQEEQQEQQDVPDDDPASQNSTNTDFLPNEPIDASVGQEEVIEEQESDVANTRSESIPATELQTREEEDLIDYSDDEGLEDVAEAEPSPTKEQSPSSSTVQGDEPAVAEDDAFLAEPVRPDGYDDENDDGVALNINDQDDSASIHQEQDDNTYEQDEYPEYDQTYGQEETFQDFQEQGTEELSIQPEVEGNANQDSTGYEYQILDQQVNVDLDGGVEDYDQGIADPNTVADDFTGVEDFLDLDDSHDWTTNEDFIVTMAENAVPTLDGVTAHAGEDDGVVEQSAAVASSTADPVATSLTDSKNSSPQRQKRSIDEVGNEADDALDSIDPKRPRV</sequence>
<feature type="region of interest" description="Disordered" evidence="1">
    <location>
        <begin position="418"/>
        <end position="660"/>
    </location>
</feature>
<feature type="region of interest" description="Disordered" evidence="1">
    <location>
        <begin position="773"/>
        <end position="834"/>
    </location>
</feature>
<feature type="compositionally biased region" description="Acidic residues" evidence="1">
    <location>
        <begin position="430"/>
        <end position="443"/>
    </location>
</feature>
<feature type="compositionally biased region" description="Polar residues" evidence="1">
    <location>
        <begin position="673"/>
        <end position="682"/>
    </location>
</feature>
<feature type="compositionally biased region" description="Acidic residues" evidence="1">
    <location>
        <begin position="72"/>
        <end position="96"/>
    </location>
</feature>
<name>A0A6A5ZZR8_9PLEO</name>
<feature type="compositionally biased region" description="Polar residues" evidence="1">
    <location>
        <begin position="548"/>
        <end position="557"/>
    </location>
</feature>
<evidence type="ECO:0000313" key="2">
    <source>
        <dbReference type="EMBL" id="KAF2124776.1"/>
    </source>
</evidence>
<reference evidence="2" key="1">
    <citation type="journal article" date="2020" name="Stud. Mycol.">
        <title>101 Dothideomycetes genomes: a test case for predicting lifestyles and emergence of pathogens.</title>
        <authorList>
            <person name="Haridas S."/>
            <person name="Albert R."/>
            <person name="Binder M."/>
            <person name="Bloem J."/>
            <person name="Labutti K."/>
            <person name="Salamov A."/>
            <person name="Andreopoulos B."/>
            <person name="Baker S."/>
            <person name="Barry K."/>
            <person name="Bills G."/>
            <person name="Bluhm B."/>
            <person name="Cannon C."/>
            <person name="Castanera R."/>
            <person name="Culley D."/>
            <person name="Daum C."/>
            <person name="Ezra D."/>
            <person name="Gonzalez J."/>
            <person name="Henrissat B."/>
            <person name="Kuo A."/>
            <person name="Liang C."/>
            <person name="Lipzen A."/>
            <person name="Lutzoni F."/>
            <person name="Magnuson J."/>
            <person name="Mondo S."/>
            <person name="Nolan M."/>
            <person name="Ohm R."/>
            <person name="Pangilinan J."/>
            <person name="Park H.-J."/>
            <person name="Ramirez L."/>
            <person name="Alfaro M."/>
            <person name="Sun H."/>
            <person name="Tritt A."/>
            <person name="Yoshinaga Y."/>
            <person name="Zwiers L.-H."/>
            <person name="Turgeon B."/>
            <person name="Goodwin S."/>
            <person name="Spatafora J."/>
            <person name="Crous P."/>
            <person name="Grigoriev I."/>
        </authorList>
    </citation>
    <scope>NUCLEOTIDE SEQUENCE</scope>
    <source>
        <strain evidence="2">CBS 119687</strain>
    </source>
</reference>
<feature type="compositionally biased region" description="Polar residues" evidence="1">
    <location>
        <begin position="590"/>
        <end position="601"/>
    </location>
</feature>
<dbReference type="Pfam" id="PF10336">
    <property type="entry name" value="DUF2420"/>
    <property type="match status" value="1"/>
</dbReference>
<evidence type="ECO:0000256" key="1">
    <source>
        <dbReference type="SAM" id="MobiDB-lite"/>
    </source>
</evidence>
<evidence type="ECO:0000313" key="3">
    <source>
        <dbReference type="Proteomes" id="UP000799771"/>
    </source>
</evidence>
<proteinExistence type="predicted"/>
<feature type="compositionally biased region" description="Acidic residues" evidence="1">
    <location>
        <begin position="816"/>
        <end position="825"/>
    </location>
</feature>
<dbReference type="InterPro" id="IPR018822">
    <property type="entry name" value="UPF0646"/>
</dbReference>
<dbReference type="EMBL" id="ML977518">
    <property type="protein sequence ID" value="KAF2124776.1"/>
    <property type="molecule type" value="Genomic_DNA"/>
</dbReference>
<feature type="compositionally biased region" description="Basic and acidic residues" evidence="1">
    <location>
        <begin position="191"/>
        <end position="218"/>
    </location>
</feature>
<dbReference type="RefSeq" id="XP_033519169.1">
    <property type="nucleotide sequence ID" value="XM_033671857.1"/>
</dbReference>
<keyword evidence="3" id="KW-1185">Reference proteome</keyword>
<dbReference type="AlphaFoldDB" id="A0A6A5ZZR8"/>